<sequence length="258" mass="29465">MNTDCRLIVFVGLHFLFTIVSPLSAETIKGKVIKVIDGDTVTMVDGNGFKHRVRLAGIDAPEKGGQFYGEESTKNLRWLVHNKGVTAEYSKYDRYGRIVGKILVGSKGDTFCLSIECARTLDVGLEQIKAGMAWHYKHYQREQSKEDRNFYSSAERVAKKKQVGLWKDKGPIPPWKWRRDNRLKALQKAFVEKGGKKKKYAQELGMDPDQLEIFIDEAVKNEDEAIKKAFQESGLEEEEFASEFKISPERLNKILNSK</sequence>
<dbReference type="SMART" id="SM00318">
    <property type="entry name" value="SNc"/>
    <property type="match status" value="1"/>
</dbReference>
<dbReference type="InterPro" id="IPR035437">
    <property type="entry name" value="SNase_OB-fold_sf"/>
</dbReference>
<dbReference type="PANTHER" id="PTHR12302">
    <property type="entry name" value="EBNA2 BINDING PROTEIN P100"/>
    <property type="match status" value="1"/>
</dbReference>
<dbReference type="AlphaFoldDB" id="A0A381WHZ1"/>
<dbReference type="PANTHER" id="PTHR12302:SF3">
    <property type="entry name" value="SERINE_THREONINE-PROTEIN KINASE 31"/>
    <property type="match status" value="1"/>
</dbReference>
<evidence type="ECO:0000259" key="4">
    <source>
        <dbReference type="PROSITE" id="PS50830"/>
    </source>
</evidence>
<dbReference type="GO" id="GO:0003676">
    <property type="term" value="F:nucleic acid binding"/>
    <property type="evidence" value="ECO:0007669"/>
    <property type="project" value="InterPro"/>
</dbReference>
<dbReference type="InterPro" id="IPR002071">
    <property type="entry name" value="Thermonucl_AS"/>
</dbReference>
<organism evidence="5">
    <name type="scientific">marine metagenome</name>
    <dbReference type="NCBI Taxonomy" id="408172"/>
    <lineage>
        <taxon>unclassified sequences</taxon>
        <taxon>metagenomes</taxon>
        <taxon>ecological metagenomes</taxon>
    </lineage>
</organism>
<dbReference type="EMBL" id="UINC01011873">
    <property type="protein sequence ID" value="SVA52136.1"/>
    <property type="molecule type" value="Genomic_DNA"/>
</dbReference>
<protein>
    <recommendedName>
        <fullName evidence="4">TNase-like domain-containing protein</fullName>
    </recommendedName>
</protein>
<accession>A0A381WHZ1</accession>
<dbReference type="PROSITE" id="PS50830">
    <property type="entry name" value="TNASE_3"/>
    <property type="match status" value="1"/>
</dbReference>
<evidence type="ECO:0000256" key="2">
    <source>
        <dbReference type="ARBA" id="ARBA00022759"/>
    </source>
</evidence>
<evidence type="ECO:0000256" key="3">
    <source>
        <dbReference type="ARBA" id="ARBA00022801"/>
    </source>
</evidence>
<dbReference type="GO" id="GO:0016787">
    <property type="term" value="F:hydrolase activity"/>
    <property type="evidence" value="ECO:0007669"/>
    <property type="project" value="UniProtKB-KW"/>
</dbReference>
<proteinExistence type="predicted"/>
<keyword evidence="1" id="KW-0540">Nuclease</keyword>
<dbReference type="SUPFAM" id="SSF50199">
    <property type="entry name" value="Staphylococcal nuclease"/>
    <property type="match status" value="1"/>
</dbReference>
<dbReference type="InterPro" id="IPR016071">
    <property type="entry name" value="Staphylococal_nuclease_OB-fold"/>
</dbReference>
<name>A0A381WHZ1_9ZZZZ</name>
<keyword evidence="2" id="KW-0255">Endonuclease</keyword>
<gene>
    <name evidence="5" type="ORF">METZ01_LOCUS104990</name>
</gene>
<evidence type="ECO:0000256" key="1">
    <source>
        <dbReference type="ARBA" id="ARBA00022722"/>
    </source>
</evidence>
<feature type="domain" description="TNase-like" evidence="4">
    <location>
        <begin position="26"/>
        <end position="168"/>
    </location>
</feature>
<reference evidence="5" key="1">
    <citation type="submission" date="2018-05" db="EMBL/GenBank/DDBJ databases">
        <authorList>
            <person name="Lanie J.A."/>
            <person name="Ng W.-L."/>
            <person name="Kazmierczak K.M."/>
            <person name="Andrzejewski T.M."/>
            <person name="Davidsen T.M."/>
            <person name="Wayne K.J."/>
            <person name="Tettelin H."/>
            <person name="Glass J.I."/>
            <person name="Rusch D."/>
            <person name="Podicherti R."/>
            <person name="Tsui H.-C.T."/>
            <person name="Winkler M.E."/>
        </authorList>
    </citation>
    <scope>NUCLEOTIDE SEQUENCE</scope>
</reference>
<dbReference type="PROSITE" id="PS01123">
    <property type="entry name" value="TNASE_1"/>
    <property type="match status" value="1"/>
</dbReference>
<dbReference type="Pfam" id="PF00565">
    <property type="entry name" value="SNase"/>
    <property type="match status" value="1"/>
</dbReference>
<keyword evidence="3" id="KW-0378">Hydrolase</keyword>
<dbReference type="GO" id="GO:0004519">
    <property type="term" value="F:endonuclease activity"/>
    <property type="evidence" value="ECO:0007669"/>
    <property type="project" value="UniProtKB-KW"/>
</dbReference>
<evidence type="ECO:0000313" key="5">
    <source>
        <dbReference type="EMBL" id="SVA52136.1"/>
    </source>
</evidence>
<dbReference type="Gene3D" id="2.40.50.90">
    <property type="match status" value="1"/>
</dbReference>